<dbReference type="SUPFAM" id="SSF56059">
    <property type="entry name" value="Glutathione synthetase ATP-binding domain-like"/>
    <property type="match status" value="1"/>
</dbReference>
<keyword evidence="5" id="KW-0658">Purine biosynthesis</keyword>
<dbReference type="InterPro" id="IPR011761">
    <property type="entry name" value="ATP-grasp"/>
</dbReference>
<dbReference type="SMART" id="SM01210">
    <property type="entry name" value="GARS_C"/>
    <property type="match status" value="1"/>
</dbReference>
<protein>
    <recommendedName>
        <fullName evidence="2">phosphoribosylamine--glycine ligase</fullName>
        <ecNumber evidence="2">6.3.4.13</ecNumber>
    </recommendedName>
    <alternativeName>
        <fullName evidence="8">Glycinamide ribonucleotide synthetase</fullName>
    </alternativeName>
    <alternativeName>
        <fullName evidence="9">Phosphoribosylglycinamide synthetase</fullName>
    </alternativeName>
</protein>
<gene>
    <name evidence="12" type="primary">purD</name>
    <name evidence="12" type="ORF">IAA97_08910</name>
</gene>
<evidence type="ECO:0000313" key="13">
    <source>
        <dbReference type="Proteomes" id="UP000823615"/>
    </source>
</evidence>
<evidence type="ECO:0000256" key="8">
    <source>
        <dbReference type="ARBA" id="ARBA00042242"/>
    </source>
</evidence>
<evidence type="ECO:0000256" key="6">
    <source>
        <dbReference type="ARBA" id="ARBA00022840"/>
    </source>
</evidence>
<dbReference type="PANTHER" id="PTHR43472">
    <property type="entry name" value="PHOSPHORIBOSYLAMINE--GLYCINE LIGASE"/>
    <property type="match status" value="1"/>
</dbReference>
<dbReference type="NCBIfam" id="TIGR00877">
    <property type="entry name" value="purD"/>
    <property type="match status" value="1"/>
</dbReference>
<dbReference type="PROSITE" id="PS50975">
    <property type="entry name" value="ATP_GRASP"/>
    <property type="match status" value="1"/>
</dbReference>
<dbReference type="GO" id="GO:0006164">
    <property type="term" value="P:purine nucleotide biosynthetic process"/>
    <property type="evidence" value="ECO:0007669"/>
    <property type="project" value="UniProtKB-KW"/>
</dbReference>
<dbReference type="InterPro" id="IPR037123">
    <property type="entry name" value="PRibGlycinamide_synth_C_sf"/>
</dbReference>
<evidence type="ECO:0000256" key="10">
    <source>
        <dbReference type="PROSITE-ProRule" id="PRU00409"/>
    </source>
</evidence>
<dbReference type="SMART" id="SM01209">
    <property type="entry name" value="GARS_A"/>
    <property type="match status" value="1"/>
</dbReference>
<sequence length="419" mass="46170">MRVLLLGSGAKDHAVAWWFSKSCYLSGLYSAPGNLATGRFSTNLPDVNPADKEVVYKACVEHKIDYVFIGTEAPLFTGVVKYLNERGIRTFGAAENSVKLEGDRSFSRAFTRRHNIPIPHSSLFGDFNGLQKYLERHAGEYFTIKSNYVSPSRIMLSSDDTGALLSYSKKLFEKGPVLLEEFVRGTPASCSLLLDRNGYLALPITSDYTKKSAEDQTPTGGMGALCPIPIIDEIKEKIIEKIIKPTLYGMQVEQLSYKGILTLSLMITADKEPYLVDYHTRFNDPSAQAMIPIINTDLISILLAMEEDKVSSIELSTSDECTVAVVLASDGYPMEPKIGQEIKGLSSAFLEPLADGPIVFCGAIQEKDGKAITTGGRNLTVVGKGRSIGEANKNAYDFIKRRQFPGLWYRDDIGNAYFC</sequence>
<dbReference type="EMBL" id="JADIMT010000099">
    <property type="protein sequence ID" value="MBO8437083.1"/>
    <property type="molecule type" value="Genomic_DNA"/>
</dbReference>
<dbReference type="InterPro" id="IPR020562">
    <property type="entry name" value="PRibGlycinamide_synth_N"/>
</dbReference>
<dbReference type="InterPro" id="IPR016185">
    <property type="entry name" value="PreATP-grasp_dom_sf"/>
</dbReference>
<dbReference type="Pfam" id="PF01071">
    <property type="entry name" value="GARS_A"/>
    <property type="match status" value="1"/>
</dbReference>
<evidence type="ECO:0000256" key="2">
    <source>
        <dbReference type="ARBA" id="ARBA00013255"/>
    </source>
</evidence>
<dbReference type="Gene3D" id="3.90.600.10">
    <property type="entry name" value="Phosphoribosylglycinamide synthetase, C-terminal domain"/>
    <property type="match status" value="1"/>
</dbReference>
<keyword evidence="6 10" id="KW-0067">ATP-binding</keyword>
<dbReference type="Gene3D" id="3.40.50.20">
    <property type="match status" value="1"/>
</dbReference>
<dbReference type="InterPro" id="IPR000115">
    <property type="entry name" value="PRibGlycinamide_synth"/>
</dbReference>
<comment type="caution">
    <text evidence="12">The sequence shown here is derived from an EMBL/GenBank/DDBJ whole genome shotgun (WGS) entry which is preliminary data.</text>
</comment>
<dbReference type="Proteomes" id="UP000823615">
    <property type="component" value="Unassembled WGS sequence"/>
</dbReference>
<organism evidence="12 13">
    <name type="scientific">Candidatus Ornithospirochaeta stercoripullorum</name>
    <dbReference type="NCBI Taxonomy" id="2840899"/>
    <lineage>
        <taxon>Bacteria</taxon>
        <taxon>Pseudomonadati</taxon>
        <taxon>Spirochaetota</taxon>
        <taxon>Spirochaetia</taxon>
        <taxon>Spirochaetales</taxon>
        <taxon>Spirochaetaceae</taxon>
        <taxon>Spirochaetaceae incertae sedis</taxon>
        <taxon>Candidatus Ornithospirochaeta</taxon>
    </lineage>
</organism>
<dbReference type="SUPFAM" id="SSF51246">
    <property type="entry name" value="Rudiment single hybrid motif"/>
    <property type="match status" value="1"/>
</dbReference>
<keyword evidence="4 10" id="KW-0547">Nucleotide-binding</keyword>
<dbReference type="AlphaFoldDB" id="A0A9D9E2B2"/>
<keyword evidence="3 12" id="KW-0436">Ligase</keyword>
<dbReference type="Pfam" id="PF02844">
    <property type="entry name" value="GARS_N"/>
    <property type="match status" value="1"/>
</dbReference>
<evidence type="ECO:0000256" key="3">
    <source>
        <dbReference type="ARBA" id="ARBA00022598"/>
    </source>
</evidence>
<evidence type="ECO:0000256" key="7">
    <source>
        <dbReference type="ARBA" id="ARBA00038345"/>
    </source>
</evidence>
<dbReference type="EC" id="6.3.4.13" evidence="2"/>
<evidence type="ECO:0000313" key="12">
    <source>
        <dbReference type="EMBL" id="MBO8437083.1"/>
    </source>
</evidence>
<proteinExistence type="inferred from homology"/>
<accession>A0A9D9E2B2</accession>
<evidence type="ECO:0000256" key="5">
    <source>
        <dbReference type="ARBA" id="ARBA00022755"/>
    </source>
</evidence>
<evidence type="ECO:0000259" key="11">
    <source>
        <dbReference type="PROSITE" id="PS50975"/>
    </source>
</evidence>
<dbReference type="PANTHER" id="PTHR43472:SF1">
    <property type="entry name" value="PHOSPHORIBOSYLAMINE--GLYCINE LIGASE, CHLOROPLASTIC"/>
    <property type="match status" value="1"/>
</dbReference>
<dbReference type="Gene3D" id="3.30.470.20">
    <property type="entry name" value="ATP-grasp fold, B domain"/>
    <property type="match status" value="1"/>
</dbReference>
<comment type="pathway">
    <text evidence="1">Purine metabolism; IMP biosynthesis via de novo pathway; N(1)-(5-phospho-D-ribosyl)glycinamide from 5-phospho-alpha-D-ribose 1-diphosphate: step 2/2.</text>
</comment>
<reference evidence="12" key="1">
    <citation type="submission" date="2020-10" db="EMBL/GenBank/DDBJ databases">
        <authorList>
            <person name="Gilroy R."/>
        </authorList>
    </citation>
    <scope>NUCLEOTIDE SEQUENCE</scope>
    <source>
        <strain evidence="12">7293</strain>
    </source>
</reference>
<dbReference type="SUPFAM" id="SSF52440">
    <property type="entry name" value="PreATP-grasp domain"/>
    <property type="match status" value="1"/>
</dbReference>
<reference evidence="12" key="2">
    <citation type="journal article" date="2021" name="PeerJ">
        <title>Extensive microbial diversity within the chicken gut microbiome revealed by metagenomics and culture.</title>
        <authorList>
            <person name="Gilroy R."/>
            <person name="Ravi A."/>
            <person name="Getino M."/>
            <person name="Pursley I."/>
            <person name="Horton D.L."/>
            <person name="Alikhan N.F."/>
            <person name="Baker D."/>
            <person name="Gharbi K."/>
            <person name="Hall N."/>
            <person name="Watson M."/>
            <person name="Adriaenssens E.M."/>
            <person name="Foster-Nyarko E."/>
            <person name="Jarju S."/>
            <person name="Secka A."/>
            <person name="Antonio M."/>
            <person name="Oren A."/>
            <person name="Chaudhuri R.R."/>
            <person name="La Ragione R."/>
            <person name="Hildebrand F."/>
            <person name="Pallen M.J."/>
        </authorList>
    </citation>
    <scope>NUCLEOTIDE SEQUENCE</scope>
    <source>
        <strain evidence="12">7293</strain>
    </source>
</reference>
<dbReference type="GO" id="GO:0005524">
    <property type="term" value="F:ATP binding"/>
    <property type="evidence" value="ECO:0007669"/>
    <property type="project" value="UniProtKB-UniRule"/>
</dbReference>
<evidence type="ECO:0000256" key="1">
    <source>
        <dbReference type="ARBA" id="ARBA00005174"/>
    </source>
</evidence>
<dbReference type="InterPro" id="IPR011054">
    <property type="entry name" value="Rudment_hybrid_motif"/>
</dbReference>
<name>A0A9D9E2B2_9SPIO</name>
<evidence type="ECO:0000256" key="4">
    <source>
        <dbReference type="ARBA" id="ARBA00022741"/>
    </source>
</evidence>
<comment type="similarity">
    <text evidence="7">Belongs to the GARS family.</text>
</comment>
<dbReference type="GO" id="GO:0009113">
    <property type="term" value="P:purine nucleobase biosynthetic process"/>
    <property type="evidence" value="ECO:0007669"/>
    <property type="project" value="InterPro"/>
</dbReference>
<dbReference type="InterPro" id="IPR020561">
    <property type="entry name" value="PRibGlycinamid_synth_ATP-grasp"/>
</dbReference>
<dbReference type="GO" id="GO:0004637">
    <property type="term" value="F:phosphoribosylamine-glycine ligase activity"/>
    <property type="evidence" value="ECO:0007669"/>
    <property type="project" value="UniProtKB-EC"/>
</dbReference>
<feature type="domain" description="ATP-grasp" evidence="11">
    <location>
        <begin position="108"/>
        <end position="307"/>
    </location>
</feature>
<dbReference type="Pfam" id="PF02843">
    <property type="entry name" value="GARS_C"/>
    <property type="match status" value="1"/>
</dbReference>
<dbReference type="InterPro" id="IPR020560">
    <property type="entry name" value="PRibGlycinamide_synth_C-dom"/>
</dbReference>
<evidence type="ECO:0000256" key="9">
    <source>
        <dbReference type="ARBA" id="ARBA00042864"/>
    </source>
</evidence>
<dbReference type="GO" id="GO:0046872">
    <property type="term" value="F:metal ion binding"/>
    <property type="evidence" value="ECO:0007669"/>
    <property type="project" value="InterPro"/>
</dbReference>